<feature type="transmembrane region" description="Helical" evidence="7">
    <location>
        <begin position="248"/>
        <end position="266"/>
    </location>
</feature>
<evidence type="ECO:0000256" key="5">
    <source>
        <dbReference type="ARBA" id="ARBA00022989"/>
    </source>
</evidence>
<keyword evidence="4 7" id="KW-0812">Transmembrane</keyword>
<evidence type="ECO:0000259" key="8">
    <source>
        <dbReference type="PROSITE" id="PS50928"/>
    </source>
</evidence>
<dbReference type="PROSITE" id="PS50928">
    <property type="entry name" value="ABC_TM1"/>
    <property type="match status" value="1"/>
</dbReference>
<evidence type="ECO:0000256" key="6">
    <source>
        <dbReference type="ARBA" id="ARBA00023136"/>
    </source>
</evidence>
<dbReference type="Proteomes" id="UP000635565">
    <property type="component" value="Unassembled WGS sequence"/>
</dbReference>
<evidence type="ECO:0000256" key="1">
    <source>
        <dbReference type="ARBA" id="ARBA00004651"/>
    </source>
</evidence>
<feature type="transmembrane region" description="Helical" evidence="7">
    <location>
        <begin position="215"/>
        <end position="236"/>
    </location>
</feature>
<keyword evidence="3" id="KW-1003">Cell membrane</keyword>
<keyword evidence="5 7" id="KW-1133">Transmembrane helix</keyword>
<proteinExistence type="inferred from homology"/>
<keyword evidence="6 7" id="KW-0472">Membrane</keyword>
<gene>
    <name evidence="9" type="ORF">KSZ_27660</name>
</gene>
<reference evidence="9 10" key="1">
    <citation type="journal article" date="2021" name="Int. J. Syst. Evol. Microbiol.">
        <title>Reticulibacter mediterranei gen. nov., sp. nov., within the new family Reticulibacteraceae fam. nov., and Ktedonospora formicarum gen. nov., sp. nov., Ktedonobacter robiniae sp. nov., Dictyobacter formicarum sp. nov. and Dictyobacter arantiisoli sp. nov., belonging to the class Ktedonobacteria.</title>
        <authorList>
            <person name="Yabe S."/>
            <person name="Zheng Y."/>
            <person name="Wang C.M."/>
            <person name="Sakai Y."/>
            <person name="Abe K."/>
            <person name="Yokota A."/>
            <person name="Donadio S."/>
            <person name="Cavaletti L."/>
            <person name="Monciardini P."/>
        </authorList>
    </citation>
    <scope>NUCLEOTIDE SEQUENCE [LARGE SCALE GENOMIC DNA]</scope>
    <source>
        <strain evidence="9 10">SOSP1-9</strain>
    </source>
</reference>
<protein>
    <submittedName>
        <fullName evidence="9">ABC transporter permease</fullName>
    </submittedName>
</protein>
<comment type="similarity">
    <text evidence="7">Belongs to the binding-protein-dependent transport system permease family.</text>
</comment>
<dbReference type="EMBL" id="BNJJ01000007">
    <property type="protein sequence ID" value="GHO84760.1"/>
    <property type="molecule type" value="Genomic_DNA"/>
</dbReference>
<evidence type="ECO:0000256" key="7">
    <source>
        <dbReference type="RuleBase" id="RU363032"/>
    </source>
</evidence>
<dbReference type="InterPro" id="IPR000515">
    <property type="entry name" value="MetI-like"/>
</dbReference>
<accession>A0ABQ3VFI5</accession>
<dbReference type="InterPro" id="IPR051393">
    <property type="entry name" value="ABC_transporter_permease"/>
</dbReference>
<feature type="transmembrane region" description="Helical" evidence="7">
    <location>
        <begin position="178"/>
        <end position="195"/>
    </location>
</feature>
<feature type="transmembrane region" description="Helical" evidence="7">
    <location>
        <begin position="272"/>
        <end position="295"/>
    </location>
</feature>
<feature type="domain" description="ABC transmembrane type-1" evidence="8">
    <location>
        <begin position="81"/>
        <end position="291"/>
    </location>
</feature>
<dbReference type="SUPFAM" id="SSF160964">
    <property type="entry name" value="MalF N-terminal region-like"/>
    <property type="match status" value="1"/>
</dbReference>
<dbReference type="Gene3D" id="1.10.3720.10">
    <property type="entry name" value="MetI-like"/>
    <property type="match status" value="1"/>
</dbReference>
<sequence>MKEVTAYNPFGGKRAWWVPYPGMIPGLVLFVLFALAPSIATVFLSFTDISGVANGSWHFIGFQNYIEYFTSGALRDNIDALQRTIIFCLSVTFIQNAISLGLAILLNMKLRGRNFYRSIIFMPVILGVTVIGLIWSLIFDPANGPVAALLAHFGQSSAFFGSNSVAFPLVIGVQIWSAMGYSMVIFLAGLQAIPLELHEAATVDGATSWQNFRHITYPLLASSVTVNMLLGIIGSLQTYQIMYVLTHGNFNTSVLSYQIFVIGFSGSMRQGYASALAMLQFILVAIVALAALVYLRRKEVQI</sequence>
<evidence type="ECO:0000256" key="4">
    <source>
        <dbReference type="ARBA" id="ARBA00022692"/>
    </source>
</evidence>
<dbReference type="Pfam" id="PF00528">
    <property type="entry name" value="BPD_transp_1"/>
    <property type="match status" value="1"/>
</dbReference>
<organism evidence="9 10">
    <name type="scientific">Dictyobacter formicarum</name>
    <dbReference type="NCBI Taxonomy" id="2778368"/>
    <lineage>
        <taxon>Bacteria</taxon>
        <taxon>Bacillati</taxon>
        <taxon>Chloroflexota</taxon>
        <taxon>Ktedonobacteria</taxon>
        <taxon>Ktedonobacterales</taxon>
        <taxon>Dictyobacteraceae</taxon>
        <taxon>Dictyobacter</taxon>
    </lineage>
</organism>
<keyword evidence="2 7" id="KW-0813">Transport</keyword>
<dbReference type="CDD" id="cd06261">
    <property type="entry name" value="TM_PBP2"/>
    <property type="match status" value="1"/>
</dbReference>
<dbReference type="PANTHER" id="PTHR30193">
    <property type="entry name" value="ABC TRANSPORTER PERMEASE PROTEIN"/>
    <property type="match status" value="1"/>
</dbReference>
<evidence type="ECO:0000313" key="10">
    <source>
        <dbReference type="Proteomes" id="UP000635565"/>
    </source>
</evidence>
<dbReference type="SUPFAM" id="SSF161098">
    <property type="entry name" value="MetI-like"/>
    <property type="match status" value="1"/>
</dbReference>
<comment type="subcellular location">
    <subcellularLocation>
        <location evidence="1 7">Cell membrane</location>
        <topology evidence="1 7">Multi-pass membrane protein</topology>
    </subcellularLocation>
</comment>
<feature type="transmembrane region" description="Helical" evidence="7">
    <location>
        <begin position="23"/>
        <end position="46"/>
    </location>
</feature>
<evidence type="ECO:0000256" key="3">
    <source>
        <dbReference type="ARBA" id="ARBA00022475"/>
    </source>
</evidence>
<name>A0ABQ3VFI5_9CHLR</name>
<feature type="transmembrane region" description="Helical" evidence="7">
    <location>
        <begin position="84"/>
        <end position="106"/>
    </location>
</feature>
<evidence type="ECO:0000313" key="9">
    <source>
        <dbReference type="EMBL" id="GHO84760.1"/>
    </source>
</evidence>
<feature type="transmembrane region" description="Helical" evidence="7">
    <location>
        <begin position="118"/>
        <end position="138"/>
    </location>
</feature>
<feature type="transmembrane region" description="Helical" evidence="7">
    <location>
        <begin position="150"/>
        <end position="171"/>
    </location>
</feature>
<dbReference type="InterPro" id="IPR035906">
    <property type="entry name" value="MetI-like_sf"/>
</dbReference>
<evidence type="ECO:0000256" key="2">
    <source>
        <dbReference type="ARBA" id="ARBA00022448"/>
    </source>
</evidence>
<keyword evidence="10" id="KW-1185">Reference proteome</keyword>
<dbReference type="PANTHER" id="PTHR30193:SF37">
    <property type="entry name" value="INNER MEMBRANE ABC TRANSPORTER PERMEASE PROTEIN YCJO"/>
    <property type="match status" value="1"/>
</dbReference>
<comment type="caution">
    <text evidence="9">The sequence shown here is derived from an EMBL/GenBank/DDBJ whole genome shotgun (WGS) entry which is preliminary data.</text>
</comment>